<dbReference type="AlphaFoldDB" id="A0A922FSC7"/>
<reference evidence="1" key="1">
    <citation type="submission" date="2021-01" db="EMBL/GenBank/DDBJ databases">
        <authorList>
            <person name="Lovell J.T."/>
            <person name="Bentley N."/>
            <person name="Bhattarai G."/>
            <person name="Jenkins J.W."/>
            <person name="Sreedasyam A."/>
            <person name="Alarcon Y."/>
            <person name="Bock C."/>
            <person name="Boston L."/>
            <person name="Carlson J."/>
            <person name="Cervantes K."/>
            <person name="Clermont K."/>
            <person name="Krom N."/>
            <person name="Kubenka K."/>
            <person name="Mamidi S."/>
            <person name="Mattison C."/>
            <person name="Monteros M."/>
            <person name="Pisani C."/>
            <person name="Plott C."/>
            <person name="Rajasekar S."/>
            <person name="Rhein H.S."/>
            <person name="Rohla C."/>
            <person name="Song M."/>
            <person name="Hilaire R.S."/>
            <person name="Shu S."/>
            <person name="Wells L."/>
            <person name="Wang X."/>
            <person name="Webber J."/>
            <person name="Heerema R.J."/>
            <person name="Klein P."/>
            <person name="Conner P."/>
            <person name="Grauke L."/>
            <person name="Grimwood J."/>
            <person name="Schmutz J."/>
            <person name="Randall J.J."/>
        </authorList>
    </citation>
    <scope>NUCLEOTIDE SEQUENCE</scope>
    <source>
        <tissue evidence="1">Leaf</tissue>
    </source>
</reference>
<evidence type="ECO:0000313" key="1">
    <source>
        <dbReference type="EMBL" id="KAG6725875.1"/>
    </source>
</evidence>
<sequence>MRRRPKILNLLFRACDDKLLFRKKAETAITTTRRTMLGRREGSESMAIWRLNTAADWHVYET</sequence>
<dbReference type="EMBL" id="CM031826">
    <property type="protein sequence ID" value="KAG6725875.1"/>
    <property type="molecule type" value="Genomic_DNA"/>
</dbReference>
<protein>
    <submittedName>
        <fullName evidence="1">Uncharacterized protein</fullName>
    </submittedName>
</protein>
<accession>A0A922FSC7</accession>
<dbReference type="Proteomes" id="UP000811246">
    <property type="component" value="Chromosome 2"/>
</dbReference>
<evidence type="ECO:0000313" key="2">
    <source>
        <dbReference type="Proteomes" id="UP000811246"/>
    </source>
</evidence>
<name>A0A922FSC7_CARIL</name>
<proteinExistence type="predicted"/>
<organism evidence="1 2">
    <name type="scientific">Carya illinoinensis</name>
    <name type="common">Pecan</name>
    <dbReference type="NCBI Taxonomy" id="32201"/>
    <lineage>
        <taxon>Eukaryota</taxon>
        <taxon>Viridiplantae</taxon>
        <taxon>Streptophyta</taxon>
        <taxon>Embryophyta</taxon>
        <taxon>Tracheophyta</taxon>
        <taxon>Spermatophyta</taxon>
        <taxon>Magnoliopsida</taxon>
        <taxon>eudicotyledons</taxon>
        <taxon>Gunneridae</taxon>
        <taxon>Pentapetalae</taxon>
        <taxon>rosids</taxon>
        <taxon>fabids</taxon>
        <taxon>Fagales</taxon>
        <taxon>Juglandaceae</taxon>
        <taxon>Carya</taxon>
    </lineage>
</organism>
<comment type="caution">
    <text evidence="1">The sequence shown here is derived from an EMBL/GenBank/DDBJ whole genome shotgun (WGS) entry which is preliminary data.</text>
</comment>
<gene>
    <name evidence="1" type="ORF">I3842_02G052200</name>
</gene>